<evidence type="ECO:0000313" key="1">
    <source>
        <dbReference type="EMBL" id="DAD68351.1"/>
    </source>
</evidence>
<organism evidence="1">
    <name type="scientific">Myoviridae sp. ctBDS4</name>
    <dbReference type="NCBI Taxonomy" id="2823537"/>
    <lineage>
        <taxon>Viruses</taxon>
        <taxon>Duplodnaviria</taxon>
        <taxon>Heunggongvirae</taxon>
        <taxon>Uroviricota</taxon>
        <taxon>Caudoviricetes</taxon>
    </lineage>
</organism>
<proteinExistence type="predicted"/>
<dbReference type="EMBL" id="BK014700">
    <property type="protein sequence ID" value="DAD68351.1"/>
    <property type="molecule type" value="Genomic_DNA"/>
</dbReference>
<reference evidence="1" key="1">
    <citation type="journal article" date="2021" name="Proc. Natl. Acad. Sci. U.S.A.">
        <title>A Catalog of Tens of Thousands of Viruses from Human Metagenomes Reveals Hidden Associations with Chronic Diseases.</title>
        <authorList>
            <person name="Tisza M.J."/>
            <person name="Buck C.B."/>
        </authorList>
    </citation>
    <scope>NUCLEOTIDE SEQUENCE</scope>
    <source>
        <strain evidence="1">CtBDS4</strain>
    </source>
</reference>
<accession>A0A8S5LEJ1</accession>
<protein>
    <submittedName>
        <fullName evidence="1">Uncharacterized protein</fullName>
    </submittedName>
</protein>
<name>A0A8S5LEJ1_9CAUD</name>
<sequence length="376" mass="42906">MLSLYIRSKNPDFKHIRGDYNILTVKEYGSQITITAELRVDGIHIPTLKSYKEMSSFGVFKEVAKELGLGVSSNIEGDTQDKMTWICPLKSPYDFLSSDVLEHAYLGDDKYFTSSVDLHYFLNFIEPSSIHSDLTVKEMRKITNILQTEDHHFGNGGKEDEGVLEEFFLSNHSYLLGTNKRIEEVNLLNSSSSISTSIGHRQVVFYYNKKEKKMEEFFHETITSKDENAIILKGRKEDDHTKNVRYLNKQLQSENVHEHYNFSELGNRSNNRENGKIILRVVLSGICTEVNLYQLVPILLFNSGDSILNYGDDALKGNGYSGESINTLYSGNYMISGLGYEYNPTERPGIHTILMCVKREFIKIAQDEKSGQSPKK</sequence>